<keyword evidence="1" id="KW-0812">Transmembrane</keyword>
<dbReference type="PANTHER" id="PTHR35342:SF5">
    <property type="entry name" value="TRICARBOXYLIC TRANSPORT PROTEIN"/>
    <property type="match status" value="1"/>
</dbReference>
<feature type="transmembrane region" description="Helical" evidence="1">
    <location>
        <begin position="12"/>
        <end position="34"/>
    </location>
</feature>
<gene>
    <name evidence="3" type="ORF">WMO29_12485</name>
</gene>
<name>A0ABV1FJT0_9FIRM</name>
<feature type="domain" description="DUF112" evidence="2">
    <location>
        <begin position="20"/>
        <end position="440"/>
    </location>
</feature>
<dbReference type="Proteomes" id="UP001438008">
    <property type="component" value="Unassembled WGS sequence"/>
</dbReference>
<evidence type="ECO:0000313" key="4">
    <source>
        <dbReference type="Proteomes" id="UP001438008"/>
    </source>
</evidence>
<dbReference type="InterPro" id="IPR002823">
    <property type="entry name" value="DUF112_TM"/>
</dbReference>
<dbReference type="EMBL" id="JBBMFE010000012">
    <property type="protein sequence ID" value="MEQ2473296.1"/>
    <property type="molecule type" value="Genomic_DNA"/>
</dbReference>
<comment type="caution">
    <text evidence="3">The sequence shown here is derived from an EMBL/GenBank/DDBJ whole genome shotgun (WGS) entry which is preliminary data.</text>
</comment>
<feature type="transmembrane region" description="Helical" evidence="1">
    <location>
        <begin position="415"/>
        <end position="448"/>
    </location>
</feature>
<feature type="transmembrane region" description="Helical" evidence="1">
    <location>
        <begin position="259"/>
        <end position="281"/>
    </location>
</feature>
<dbReference type="RefSeq" id="WP_349165020.1">
    <property type="nucleotide sequence ID" value="NZ_JBBMFE010000012.1"/>
</dbReference>
<proteinExistence type="predicted"/>
<feature type="transmembrane region" description="Helical" evidence="1">
    <location>
        <begin position="174"/>
        <end position="193"/>
    </location>
</feature>
<sequence>MNVNALMMAFSAVFTPYNVLVICVGTVLGIFIGAMPGMSSVMGLSILLPFTFQLHGYASIMMLLGVFCGSIYGGSISATLMNTPGTAASAATCLDAYPMAVKQRQPGRALAISTFSSLCGGLFSCVVLVFGATLLAKVALNFKSPEYFALAFFGISIITGVSGKSVIKGLMGGVLGLLFASVGVDNFTGTARLTFNNSFLKGGLGMVPILIGVFAFAQALKTIEEKYNEVPFTEKVVIERVLPRREDLKRIGPTILRSAILGTFIGAIPGTGGDIASWVGYNEAKRWSKHKEEFGHGAPEGIAGSEAANNAIAGGAFVPLLALGIPGDAGTAVMLGALTMMGIVSGPMLFVESPEQAYTIFIGLFVANILMGVFGFSMIRIFGKVINIPNKYLVPVIVTFCVSGTFALNRYREEIFLMLIIGIIGYFLIKLDFAMPPIILGLVLGGLAEKNARRGLDLLSGTETIWQHPIAIAFVVLGIISLASPAIGTMLKKRKAAKANG</sequence>
<keyword evidence="1" id="KW-0472">Membrane</keyword>
<dbReference type="PANTHER" id="PTHR35342">
    <property type="entry name" value="TRICARBOXYLIC TRANSPORT PROTEIN"/>
    <property type="match status" value="1"/>
</dbReference>
<reference evidence="3 4" key="1">
    <citation type="submission" date="2024-03" db="EMBL/GenBank/DDBJ databases">
        <title>Human intestinal bacterial collection.</title>
        <authorList>
            <person name="Pauvert C."/>
            <person name="Hitch T.C.A."/>
            <person name="Clavel T."/>
        </authorList>
    </citation>
    <scope>NUCLEOTIDE SEQUENCE [LARGE SCALE GENOMIC DNA]</scope>
    <source>
        <strain evidence="3 4">CLA-AA-H132</strain>
    </source>
</reference>
<feature type="transmembrane region" description="Helical" evidence="1">
    <location>
        <begin position="147"/>
        <end position="167"/>
    </location>
</feature>
<feature type="transmembrane region" description="Helical" evidence="1">
    <location>
        <begin position="358"/>
        <end position="380"/>
    </location>
</feature>
<keyword evidence="1" id="KW-1133">Transmembrane helix</keyword>
<evidence type="ECO:0000313" key="3">
    <source>
        <dbReference type="EMBL" id="MEQ2473296.1"/>
    </source>
</evidence>
<feature type="transmembrane region" description="Helical" evidence="1">
    <location>
        <begin position="392"/>
        <end position="408"/>
    </location>
</feature>
<feature type="transmembrane region" description="Helical" evidence="1">
    <location>
        <begin position="468"/>
        <end position="491"/>
    </location>
</feature>
<dbReference type="Pfam" id="PF01970">
    <property type="entry name" value="TctA"/>
    <property type="match status" value="1"/>
</dbReference>
<feature type="transmembrane region" description="Helical" evidence="1">
    <location>
        <begin position="54"/>
        <end position="72"/>
    </location>
</feature>
<accession>A0ABV1FJT0</accession>
<feature type="transmembrane region" description="Helical" evidence="1">
    <location>
        <begin position="199"/>
        <end position="217"/>
    </location>
</feature>
<feature type="transmembrane region" description="Helical" evidence="1">
    <location>
        <begin position="109"/>
        <end position="135"/>
    </location>
</feature>
<evidence type="ECO:0000259" key="2">
    <source>
        <dbReference type="Pfam" id="PF01970"/>
    </source>
</evidence>
<evidence type="ECO:0000256" key="1">
    <source>
        <dbReference type="SAM" id="Phobius"/>
    </source>
</evidence>
<feature type="transmembrane region" description="Helical" evidence="1">
    <location>
        <begin position="329"/>
        <end position="351"/>
    </location>
</feature>
<protein>
    <submittedName>
        <fullName evidence="3">Tripartite tricarboxylate transporter permease</fullName>
    </submittedName>
</protein>
<organism evidence="3 4">
    <name type="scientific">Laedolimicola intestinihominis</name>
    <dbReference type="NCBI Taxonomy" id="3133166"/>
    <lineage>
        <taxon>Bacteria</taxon>
        <taxon>Bacillati</taxon>
        <taxon>Bacillota</taxon>
        <taxon>Clostridia</taxon>
        <taxon>Lachnospirales</taxon>
        <taxon>Lachnospiraceae</taxon>
        <taxon>Laedolimicola</taxon>
    </lineage>
</organism>
<keyword evidence="4" id="KW-1185">Reference proteome</keyword>